<keyword evidence="2" id="KW-0472">Membrane</keyword>
<keyword evidence="4" id="KW-1185">Reference proteome</keyword>
<organism evidence="3 4">
    <name type="scientific">Reticulomyxa filosa</name>
    <dbReference type="NCBI Taxonomy" id="46433"/>
    <lineage>
        <taxon>Eukaryota</taxon>
        <taxon>Sar</taxon>
        <taxon>Rhizaria</taxon>
        <taxon>Retaria</taxon>
        <taxon>Foraminifera</taxon>
        <taxon>Monothalamids</taxon>
        <taxon>Reticulomyxidae</taxon>
        <taxon>Reticulomyxa</taxon>
    </lineage>
</organism>
<feature type="compositionally biased region" description="Low complexity" evidence="1">
    <location>
        <begin position="289"/>
        <end position="299"/>
    </location>
</feature>
<evidence type="ECO:0000256" key="2">
    <source>
        <dbReference type="SAM" id="Phobius"/>
    </source>
</evidence>
<feature type="non-terminal residue" evidence="3">
    <location>
        <position position="1"/>
    </location>
</feature>
<feature type="transmembrane region" description="Helical" evidence="2">
    <location>
        <begin position="425"/>
        <end position="451"/>
    </location>
</feature>
<keyword evidence="2" id="KW-0812">Transmembrane</keyword>
<name>X6NKN0_RETFI</name>
<evidence type="ECO:0000313" key="3">
    <source>
        <dbReference type="EMBL" id="ETO25902.1"/>
    </source>
</evidence>
<feature type="region of interest" description="Disordered" evidence="1">
    <location>
        <begin position="1"/>
        <end position="66"/>
    </location>
</feature>
<feature type="compositionally biased region" description="Basic residues" evidence="1">
    <location>
        <begin position="18"/>
        <end position="27"/>
    </location>
</feature>
<keyword evidence="2" id="KW-1133">Transmembrane helix</keyword>
<accession>X6NKN0</accession>
<feature type="compositionally biased region" description="Polar residues" evidence="1">
    <location>
        <begin position="313"/>
        <end position="335"/>
    </location>
</feature>
<feature type="compositionally biased region" description="Basic and acidic residues" evidence="1">
    <location>
        <begin position="1"/>
        <end position="17"/>
    </location>
</feature>
<proteinExistence type="predicted"/>
<feature type="region of interest" description="Disordered" evidence="1">
    <location>
        <begin position="157"/>
        <end position="221"/>
    </location>
</feature>
<comment type="caution">
    <text evidence="3">The sequence shown here is derived from an EMBL/GenBank/DDBJ whole genome shotgun (WGS) entry which is preliminary data.</text>
</comment>
<dbReference type="Proteomes" id="UP000023152">
    <property type="component" value="Unassembled WGS sequence"/>
</dbReference>
<feature type="compositionally biased region" description="Acidic residues" evidence="1">
    <location>
        <begin position="43"/>
        <end position="66"/>
    </location>
</feature>
<reference evidence="3 4" key="1">
    <citation type="journal article" date="2013" name="Curr. Biol.">
        <title>The Genome of the Foraminiferan Reticulomyxa filosa.</title>
        <authorList>
            <person name="Glockner G."/>
            <person name="Hulsmann N."/>
            <person name="Schleicher M."/>
            <person name="Noegel A.A."/>
            <person name="Eichinger L."/>
            <person name="Gallinger C."/>
            <person name="Pawlowski J."/>
            <person name="Sierra R."/>
            <person name="Euteneuer U."/>
            <person name="Pillet L."/>
            <person name="Moustafa A."/>
            <person name="Platzer M."/>
            <person name="Groth M."/>
            <person name="Szafranski K."/>
            <person name="Schliwa M."/>
        </authorList>
    </citation>
    <scope>NUCLEOTIDE SEQUENCE [LARGE SCALE GENOMIC DNA]</scope>
</reference>
<protein>
    <submittedName>
        <fullName evidence="3">Uncharacterized protein</fullName>
    </submittedName>
</protein>
<evidence type="ECO:0000313" key="4">
    <source>
        <dbReference type="Proteomes" id="UP000023152"/>
    </source>
</evidence>
<sequence length="454" mass="52436">ETQLNEAEKAKEKEESAKKRKRKKTQKRKYDVGAISKAQYELSEAEVSDCEGEVSDGTDDNDPELDEYDLQSSFIDDNSQHNIVTNSTRRKYATALPKDSPTMFCKRMPLDFGKYENMEDYEDYDSNQYSDIEGYEDPEDEIIPVWSQEDLEQIINAKKESLDERVHKEEEEEEKEKKETQKLEKKRRRLRRNSEYVDSKNKDKDKDKEDDRGESLSQLVCSQMVEVDTGVDKSKEKDTSLNVSPIYAKNDGELNDSKQTDILCKEWIAMQTLNGLSDSVFSSPLQLSNTNDDNNNNNDKLTDDVKTKPPLPISSQPLTSTSGSLDAPETPTTPLRSRRTYRSSIYDSDGRLSMSILDCVVDVEDTSSNTRNQDFPERFCNGFKNVTWEKLIDYSLPDHTIKKKEQLDMNFFIHTPDQTPSNTQMLMAFSFNSIFPFFLLFFFFKCVLFVAQCK</sequence>
<feature type="compositionally biased region" description="Basic and acidic residues" evidence="1">
    <location>
        <begin position="157"/>
        <end position="183"/>
    </location>
</feature>
<gene>
    <name evidence="3" type="ORF">RFI_11236</name>
</gene>
<feature type="region of interest" description="Disordered" evidence="1">
    <location>
        <begin position="284"/>
        <end position="340"/>
    </location>
</feature>
<dbReference type="EMBL" id="ASPP01008221">
    <property type="protein sequence ID" value="ETO25902.1"/>
    <property type="molecule type" value="Genomic_DNA"/>
</dbReference>
<dbReference type="AlphaFoldDB" id="X6NKN0"/>
<evidence type="ECO:0000256" key="1">
    <source>
        <dbReference type="SAM" id="MobiDB-lite"/>
    </source>
</evidence>
<feature type="compositionally biased region" description="Basic and acidic residues" evidence="1">
    <location>
        <begin position="192"/>
        <end position="214"/>
    </location>
</feature>